<accession>A0AAD1IZA8</accession>
<dbReference type="Proteomes" id="UP000466039">
    <property type="component" value="Chromosome"/>
</dbReference>
<evidence type="ECO:0000259" key="2">
    <source>
        <dbReference type="Pfam" id="PF00534"/>
    </source>
</evidence>
<reference evidence="3 4" key="1">
    <citation type="journal article" date="2019" name="Emerg. Microbes Infect.">
        <title>Comprehensive subspecies identification of 175 nontuberculous mycobacteria species based on 7547 genomic profiles.</title>
        <authorList>
            <person name="Matsumoto Y."/>
            <person name="Kinjo T."/>
            <person name="Motooka D."/>
            <person name="Nabeya D."/>
            <person name="Jung N."/>
            <person name="Uechi K."/>
            <person name="Horii T."/>
            <person name="Iida T."/>
            <person name="Fujita J."/>
            <person name="Nakamura S."/>
        </authorList>
    </citation>
    <scope>NUCLEOTIDE SEQUENCE [LARGE SCALE GENOMIC DNA]</scope>
    <source>
        <strain evidence="3 4">JCM 15658</strain>
    </source>
</reference>
<dbReference type="PANTHER" id="PTHR46401">
    <property type="entry name" value="GLYCOSYLTRANSFERASE WBBK-RELATED"/>
    <property type="match status" value="1"/>
</dbReference>
<gene>
    <name evidence="3" type="ORF">MMON_37180</name>
</gene>
<feature type="domain" description="Glycosyl transferase family 1" evidence="2">
    <location>
        <begin position="86"/>
        <end position="220"/>
    </location>
</feature>
<evidence type="ECO:0000313" key="3">
    <source>
        <dbReference type="EMBL" id="BBZ62417.1"/>
    </source>
</evidence>
<dbReference type="AlphaFoldDB" id="A0AAD1IZA8"/>
<dbReference type="EMBL" id="AP022617">
    <property type="protein sequence ID" value="BBZ62417.1"/>
    <property type="molecule type" value="Genomic_DNA"/>
</dbReference>
<dbReference type="InterPro" id="IPR001296">
    <property type="entry name" value="Glyco_trans_1"/>
</dbReference>
<dbReference type="PANTHER" id="PTHR46401:SF2">
    <property type="entry name" value="GLYCOSYLTRANSFERASE WBBK-RELATED"/>
    <property type="match status" value="1"/>
</dbReference>
<name>A0AAD1IZA8_MYCMB</name>
<evidence type="ECO:0000256" key="1">
    <source>
        <dbReference type="ARBA" id="ARBA00022679"/>
    </source>
</evidence>
<dbReference type="GO" id="GO:0016757">
    <property type="term" value="F:glycosyltransferase activity"/>
    <property type="evidence" value="ECO:0007669"/>
    <property type="project" value="InterPro"/>
</dbReference>
<dbReference type="Pfam" id="PF00534">
    <property type="entry name" value="Glycos_transf_1"/>
    <property type="match status" value="1"/>
</dbReference>
<keyword evidence="4" id="KW-1185">Reference proteome</keyword>
<keyword evidence="1" id="KW-0808">Transferase</keyword>
<protein>
    <recommendedName>
        <fullName evidence="2">Glycosyl transferase family 1 domain-containing protein</fullName>
    </recommendedName>
</protein>
<dbReference type="SUPFAM" id="SSF53756">
    <property type="entry name" value="UDP-Glycosyltransferase/glycogen phosphorylase"/>
    <property type="match status" value="1"/>
</dbReference>
<proteinExistence type="predicted"/>
<sequence length="263" mass="29040">MRFDWVFVPRLAPLPANARRLAVVVHDLGSLDRPQEYPKLLLRERTAVSRAHAVFAVSDFTASSIKRHFPRVNPVPLHLGAINPVHSRPAHDKFLLSVAANRPNKRLAYLLDTWERTGPQHPDWKLVLVSNFTPERLPPRTEIRSAVSDEVLAALFECCSGFVSFSAYEGLGLPLYTALASGIPTIASNIPPYGELLAARAGVPIDASVAESADYLSNFLSRISSGQGAEYRAPRPDDAIASRTHTAAIIERALSRYETRRRS</sequence>
<evidence type="ECO:0000313" key="4">
    <source>
        <dbReference type="Proteomes" id="UP000466039"/>
    </source>
</evidence>
<dbReference type="Gene3D" id="3.40.50.2000">
    <property type="entry name" value="Glycogen Phosphorylase B"/>
    <property type="match status" value="1"/>
</dbReference>
<organism evidence="3 4">
    <name type="scientific">Mycolicibacterium monacense</name>
    <name type="common">Mycobacterium monacense</name>
    <dbReference type="NCBI Taxonomy" id="85693"/>
    <lineage>
        <taxon>Bacteria</taxon>
        <taxon>Bacillati</taxon>
        <taxon>Actinomycetota</taxon>
        <taxon>Actinomycetes</taxon>
        <taxon>Mycobacteriales</taxon>
        <taxon>Mycobacteriaceae</taxon>
        <taxon>Mycolicibacterium</taxon>
    </lineage>
</organism>